<feature type="region of interest" description="Disordered" evidence="1">
    <location>
        <begin position="57"/>
        <end position="130"/>
    </location>
</feature>
<keyword evidence="3" id="KW-1185">Reference proteome</keyword>
<accession>A0A2S2C599</accession>
<reference evidence="2 3" key="1">
    <citation type="submission" date="2017-05" db="EMBL/GenBank/DDBJ databases">
        <title>Isolation of Rhodococcus sp. S2-17 biodegrading of BP-3.</title>
        <authorList>
            <person name="Lee Y."/>
            <person name="Kim K.H."/>
            <person name="Chun B.H."/>
            <person name="Jung H.S."/>
            <person name="Jeon C.O."/>
        </authorList>
    </citation>
    <scope>NUCLEOTIDE SEQUENCE [LARGE SCALE GENOMIC DNA]</scope>
    <source>
        <strain evidence="2 3">S2-17</strain>
        <plasmid evidence="3">prb98</plasmid>
    </source>
</reference>
<sequence>MVGYIPNRPAGKLVELDRFHDIAELFFDIVEGEEQAWISEPWTTSLASDAHYLLAVDKGGPPSSTRGHVRPRRPAARLSCGRLRGQSPESSGADRFGIGPTPGRGRGDPRRPAAPNARSGRRRVSHGDAP</sequence>
<dbReference type="AlphaFoldDB" id="A0A2S2C599"/>
<geneLocation type="plasmid" evidence="3">
    <name>prb98</name>
</geneLocation>
<evidence type="ECO:0000256" key="1">
    <source>
        <dbReference type="SAM" id="MobiDB-lite"/>
    </source>
</evidence>
<dbReference type="EMBL" id="CP021355">
    <property type="protein sequence ID" value="AWK75984.1"/>
    <property type="molecule type" value="Genomic_DNA"/>
</dbReference>
<dbReference type="Proteomes" id="UP000245711">
    <property type="component" value="Plasmid pRB98"/>
</dbReference>
<organism evidence="2 3">
    <name type="scientific">Rhodococcus oxybenzonivorans</name>
    <dbReference type="NCBI Taxonomy" id="1990687"/>
    <lineage>
        <taxon>Bacteria</taxon>
        <taxon>Bacillati</taxon>
        <taxon>Actinomycetota</taxon>
        <taxon>Actinomycetes</taxon>
        <taxon>Mycobacteriales</taxon>
        <taxon>Nocardiaceae</taxon>
        <taxon>Rhodococcus</taxon>
    </lineage>
</organism>
<name>A0A2S2C599_9NOCA</name>
<dbReference type="KEGG" id="roz:CBI38_30745"/>
<proteinExistence type="predicted"/>
<evidence type="ECO:0000313" key="3">
    <source>
        <dbReference type="Proteomes" id="UP000245711"/>
    </source>
</evidence>
<protein>
    <submittedName>
        <fullName evidence="2">Uncharacterized protein</fullName>
    </submittedName>
</protein>
<keyword evidence="2" id="KW-0614">Plasmid</keyword>
<evidence type="ECO:0000313" key="2">
    <source>
        <dbReference type="EMBL" id="AWK75984.1"/>
    </source>
</evidence>
<gene>
    <name evidence="2" type="ORF">CBI38_30745</name>
</gene>